<dbReference type="PANTHER" id="PTHR30537">
    <property type="entry name" value="HTH-TYPE TRANSCRIPTIONAL REGULATOR"/>
    <property type="match status" value="1"/>
</dbReference>
<accession>A0A166B9P7</accession>
<dbReference type="InterPro" id="IPR058163">
    <property type="entry name" value="LysR-type_TF_proteobact-type"/>
</dbReference>
<dbReference type="SUPFAM" id="SSF46785">
    <property type="entry name" value="Winged helix' DNA-binding domain"/>
    <property type="match status" value="1"/>
</dbReference>
<sequence length="300" mass="33670">MFNRLPSLNSFRVFEAAARNRSFKAAAEELHVTPTAVSHQIRKLEDHLGLLLFQRKTRAVELTAEGTQLALAARSAQQQLLDAIEVISTRQKVLTLSTTASFAAMWLVPRLEKFHLLFPEIQVVLDTTETVQDFGQNARIDLAIRYGQHTSEAARGVELSAEQFGLYASPNYIETAQTTDELNLIETSWKNTSLPPITWTTSLAQHELLSRPHRITRFDQEHHVVQSAVASQGIALVSKLLVQTAVTNGWLRPYKGDIQVAGLSYYAIIPEEKKASQKVSLFLDWITNEFNTSCTAEHMQ</sequence>
<evidence type="ECO:0000313" key="7">
    <source>
        <dbReference type="Proteomes" id="UP000076577"/>
    </source>
</evidence>
<dbReference type="OrthoDB" id="9813056at2"/>
<dbReference type="FunFam" id="1.10.10.10:FF:000038">
    <property type="entry name" value="Glycine cleavage system transcriptional activator"/>
    <property type="match status" value="1"/>
</dbReference>
<dbReference type="EMBL" id="LMCB01000001">
    <property type="protein sequence ID" value="KZL22049.1"/>
    <property type="molecule type" value="Genomic_DNA"/>
</dbReference>
<comment type="caution">
    <text evidence="6">The sequence shown here is derived from an EMBL/GenBank/DDBJ whole genome shotgun (WGS) entry which is preliminary data.</text>
</comment>
<dbReference type="InterPro" id="IPR000847">
    <property type="entry name" value="LysR_HTH_N"/>
</dbReference>
<dbReference type="PROSITE" id="PS50931">
    <property type="entry name" value="HTH_LYSR"/>
    <property type="match status" value="1"/>
</dbReference>
<evidence type="ECO:0000313" key="6">
    <source>
        <dbReference type="EMBL" id="KZL22049.1"/>
    </source>
</evidence>
<dbReference type="PRINTS" id="PR00039">
    <property type="entry name" value="HTHLYSR"/>
</dbReference>
<reference evidence="6 7" key="1">
    <citation type="journal article" date="2016" name="Front. Microbiol.">
        <title>Comparative Genomic Analysis Reveals a Diverse Repertoire of Genes Involved in Prokaryote-Eukaryote Interactions within the Pseudovibrio Genus.</title>
        <authorList>
            <person name="Romano S."/>
            <person name="Fernandez-Guerra A."/>
            <person name="Reen F.J."/>
            <person name="Glockner F.O."/>
            <person name="Crowley S.P."/>
            <person name="O'Sullivan O."/>
            <person name="Cotter P.D."/>
            <person name="Adams C."/>
            <person name="Dobson A.D."/>
            <person name="O'Gara F."/>
        </authorList>
    </citation>
    <scope>NUCLEOTIDE SEQUENCE [LARGE SCALE GENOMIC DNA]</scope>
    <source>
        <strain evidence="6 7">Ad2</strain>
    </source>
</reference>
<keyword evidence="2" id="KW-0805">Transcription regulation</keyword>
<dbReference type="AlphaFoldDB" id="A0A166B9P7"/>
<evidence type="ECO:0000256" key="3">
    <source>
        <dbReference type="ARBA" id="ARBA00023125"/>
    </source>
</evidence>
<dbReference type="PATRIC" id="fig|989403.3.peg.77"/>
<dbReference type="Gene3D" id="3.40.190.290">
    <property type="match status" value="1"/>
</dbReference>
<dbReference type="PANTHER" id="PTHR30537:SF26">
    <property type="entry name" value="GLYCINE CLEAVAGE SYSTEM TRANSCRIPTIONAL ACTIVATOR"/>
    <property type="match status" value="1"/>
</dbReference>
<dbReference type="InterPro" id="IPR036388">
    <property type="entry name" value="WH-like_DNA-bd_sf"/>
</dbReference>
<dbReference type="SUPFAM" id="SSF53850">
    <property type="entry name" value="Periplasmic binding protein-like II"/>
    <property type="match status" value="1"/>
</dbReference>
<dbReference type="GO" id="GO:0003700">
    <property type="term" value="F:DNA-binding transcription factor activity"/>
    <property type="evidence" value="ECO:0007669"/>
    <property type="project" value="InterPro"/>
</dbReference>
<gene>
    <name evidence="6" type="primary">gcvA_2</name>
    <name evidence="6" type="ORF">PsAD2_00074</name>
</gene>
<dbReference type="STRING" id="989403.SAMN05421798_103126"/>
<dbReference type="GO" id="GO:0006351">
    <property type="term" value="P:DNA-templated transcription"/>
    <property type="evidence" value="ECO:0007669"/>
    <property type="project" value="TreeGrafter"/>
</dbReference>
<feature type="domain" description="HTH lysR-type" evidence="5">
    <location>
        <begin position="6"/>
        <end position="63"/>
    </location>
</feature>
<evidence type="ECO:0000259" key="5">
    <source>
        <dbReference type="PROSITE" id="PS50931"/>
    </source>
</evidence>
<dbReference type="Pfam" id="PF03466">
    <property type="entry name" value="LysR_substrate"/>
    <property type="match status" value="1"/>
</dbReference>
<dbReference type="Pfam" id="PF00126">
    <property type="entry name" value="HTH_1"/>
    <property type="match status" value="1"/>
</dbReference>
<dbReference type="Proteomes" id="UP000076577">
    <property type="component" value="Unassembled WGS sequence"/>
</dbReference>
<dbReference type="GO" id="GO:0043565">
    <property type="term" value="F:sequence-specific DNA binding"/>
    <property type="evidence" value="ECO:0007669"/>
    <property type="project" value="TreeGrafter"/>
</dbReference>
<dbReference type="InterPro" id="IPR005119">
    <property type="entry name" value="LysR_subst-bd"/>
</dbReference>
<evidence type="ECO:0000256" key="1">
    <source>
        <dbReference type="ARBA" id="ARBA00009437"/>
    </source>
</evidence>
<name>A0A166B9P7_9HYPH</name>
<organism evidence="6 7">
    <name type="scientific">Pseudovibrio axinellae</name>
    <dbReference type="NCBI Taxonomy" id="989403"/>
    <lineage>
        <taxon>Bacteria</taxon>
        <taxon>Pseudomonadati</taxon>
        <taxon>Pseudomonadota</taxon>
        <taxon>Alphaproteobacteria</taxon>
        <taxon>Hyphomicrobiales</taxon>
        <taxon>Stappiaceae</taxon>
        <taxon>Pseudovibrio</taxon>
    </lineage>
</organism>
<dbReference type="InterPro" id="IPR036390">
    <property type="entry name" value="WH_DNA-bd_sf"/>
</dbReference>
<dbReference type="RefSeq" id="WP_068000460.1">
    <property type="nucleotide sequence ID" value="NZ_FOFM01000003.1"/>
</dbReference>
<evidence type="ECO:0000256" key="4">
    <source>
        <dbReference type="ARBA" id="ARBA00023163"/>
    </source>
</evidence>
<dbReference type="Gene3D" id="1.10.10.10">
    <property type="entry name" value="Winged helix-like DNA-binding domain superfamily/Winged helix DNA-binding domain"/>
    <property type="match status" value="1"/>
</dbReference>
<proteinExistence type="inferred from homology"/>
<keyword evidence="4" id="KW-0804">Transcription</keyword>
<protein>
    <submittedName>
        <fullName evidence="6">Glycine cleavage system transcriptional activator</fullName>
    </submittedName>
</protein>
<keyword evidence="7" id="KW-1185">Reference proteome</keyword>
<evidence type="ECO:0000256" key="2">
    <source>
        <dbReference type="ARBA" id="ARBA00023015"/>
    </source>
</evidence>
<keyword evidence="3" id="KW-0238">DNA-binding</keyword>
<comment type="similarity">
    <text evidence="1">Belongs to the LysR transcriptional regulatory family.</text>
</comment>